<keyword evidence="2" id="KW-0695">RNA-directed DNA polymerase</keyword>
<keyword evidence="2" id="KW-0255">Endonuclease</keyword>
<organism evidence="2 3">
    <name type="scientific">Stichopus japonicus</name>
    <name type="common">Sea cucumber</name>
    <dbReference type="NCBI Taxonomy" id="307972"/>
    <lineage>
        <taxon>Eukaryota</taxon>
        <taxon>Metazoa</taxon>
        <taxon>Echinodermata</taxon>
        <taxon>Eleutherozoa</taxon>
        <taxon>Echinozoa</taxon>
        <taxon>Holothuroidea</taxon>
        <taxon>Aspidochirotacea</taxon>
        <taxon>Aspidochirotida</taxon>
        <taxon>Stichopodidae</taxon>
        <taxon>Apostichopus</taxon>
    </lineage>
</organism>
<keyword evidence="2" id="KW-0548">Nucleotidyltransferase</keyword>
<dbReference type="GO" id="GO:0003964">
    <property type="term" value="F:RNA-directed DNA polymerase activity"/>
    <property type="evidence" value="ECO:0007669"/>
    <property type="project" value="UniProtKB-KW"/>
</dbReference>
<reference evidence="2 3" key="1">
    <citation type="journal article" date="2017" name="PLoS Biol.">
        <title>The sea cucumber genome provides insights into morphological evolution and visceral regeneration.</title>
        <authorList>
            <person name="Zhang X."/>
            <person name="Sun L."/>
            <person name="Yuan J."/>
            <person name="Sun Y."/>
            <person name="Gao Y."/>
            <person name="Zhang L."/>
            <person name="Li S."/>
            <person name="Dai H."/>
            <person name="Hamel J.F."/>
            <person name="Liu C."/>
            <person name="Yu Y."/>
            <person name="Liu S."/>
            <person name="Lin W."/>
            <person name="Guo K."/>
            <person name="Jin S."/>
            <person name="Xu P."/>
            <person name="Storey K.B."/>
            <person name="Huan P."/>
            <person name="Zhang T."/>
            <person name="Zhou Y."/>
            <person name="Zhang J."/>
            <person name="Lin C."/>
            <person name="Li X."/>
            <person name="Xing L."/>
            <person name="Huo D."/>
            <person name="Sun M."/>
            <person name="Wang L."/>
            <person name="Mercier A."/>
            <person name="Li F."/>
            <person name="Yang H."/>
            <person name="Xiang J."/>
        </authorList>
    </citation>
    <scope>NUCLEOTIDE SEQUENCE [LARGE SCALE GENOMIC DNA]</scope>
    <source>
        <strain evidence="2">Shaxun</strain>
        <tissue evidence="2">Muscle</tissue>
    </source>
</reference>
<dbReference type="STRING" id="307972.A0A2G8KTM7"/>
<evidence type="ECO:0000313" key="3">
    <source>
        <dbReference type="Proteomes" id="UP000230750"/>
    </source>
</evidence>
<dbReference type="CDD" id="cd01650">
    <property type="entry name" value="RT_nLTR_like"/>
    <property type="match status" value="1"/>
</dbReference>
<dbReference type="InterPro" id="IPR043502">
    <property type="entry name" value="DNA/RNA_pol_sf"/>
</dbReference>
<dbReference type="InterPro" id="IPR000477">
    <property type="entry name" value="RT_dom"/>
</dbReference>
<keyword evidence="2" id="KW-0808">Transferase</keyword>
<dbReference type="PROSITE" id="PS50878">
    <property type="entry name" value="RT_POL"/>
    <property type="match status" value="1"/>
</dbReference>
<evidence type="ECO:0000313" key="2">
    <source>
        <dbReference type="EMBL" id="PIK51356.1"/>
    </source>
</evidence>
<keyword evidence="3" id="KW-1185">Reference proteome</keyword>
<evidence type="ECO:0000259" key="1">
    <source>
        <dbReference type="PROSITE" id="PS50878"/>
    </source>
</evidence>
<gene>
    <name evidence="2" type="ORF">BSL78_11760</name>
</gene>
<dbReference type="OrthoDB" id="413835at2759"/>
<dbReference type="GO" id="GO:0004519">
    <property type="term" value="F:endonuclease activity"/>
    <property type="evidence" value="ECO:0007669"/>
    <property type="project" value="UniProtKB-KW"/>
</dbReference>
<accession>A0A2G8KTM7</accession>
<name>A0A2G8KTM7_STIJA</name>
<dbReference type="PANTHER" id="PTHR47027:SF8">
    <property type="entry name" value="RIBONUCLEASE H"/>
    <property type="match status" value="1"/>
</dbReference>
<comment type="caution">
    <text evidence="2">The sequence shown here is derived from an EMBL/GenBank/DDBJ whole genome shotgun (WGS) entry which is preliminary data.</text>
</comment>
<dbReference type="EMBL" id="MRZV01000377">
    <property type="protein sequence ID" value="PIK51356.1"/>
    <property type="molecule type" value="Genomic_DNA"/>
</dbReference>
<keyword evidence="2" id="KW-0378">Hydrolase</keyword>
<keyword evidence="2" id="KW-0540">Nuclease</keyword>
<proteinExistence type="predicted"/>
<protein>
    <submittedName>
        <fullName evidence="2">Endonuclease-reverse transcriptase</fullName>
    </submittedName>
</protein>
<dbReference type="Proteomes" id="UP000230750">
    <property type="component" value="Unassembled WGS sequence"/>
</dbReference>
<dbReference type="PANTHER" id="PTHR47027">
    <property type="entry name" value="REVERSE TRANSCRIPTASE DOMAIN-CONTAINING PROTEIN"/>
    <property type="match status" value="1"/>
</dbReference>
<dbReference type="SUPFAM" id="SSF56672">
    <property type="entry name" value="DNA/RNA polymerases"/>
    <property type="match status" value="1"/>
</dbReference>
<dbReference type="Pfam" id="PF00078">
    <property type="entry name" value="RVT_1"/>
    <property type="match status" value="1"/>
</dbReference>
<feature type="domain" description="Reverse transcriptase" evidence="1">
    <location>
        <begin position="1"/>
        <end position="227"/>
    </location>
</feature>
<sequence>MLKILLNRLKPQAEAIIAEEQAGFKAGRSTTEQIFNLRILCERYLQHQQDLYHVFIDFKKAFDRVLHAALWATMRHYNFNVNLTRVIQQLYDKATSAVIFNGAVGEWFRTTVGVRQGCLLSPILFNVFLEKIMSDALDMHEGTVSISGRTCNNLRFADDIDALAGKEEELSSLVERLDKTSAAYGMEINAQKTKLMTNSSDGINVDIRANGEKLETVQSFKYLGAIVTDEGSGPEILSRIAQTTSAVTKLKLIWKDRNITLRSKIRLMRSLVTSIFLYACESWTLTADIERRIQAVEMRCFRRLLNISYRDHIGLPDSGIGEVR</sequence>
<dbReference type="AlphaFoldDB" id="A0A2G8KTM7"/>